<feature type="domain" description="BRO1" evidence="6">
    <location>
        <begin position="1"/>
        <end position="417"/>
    </location>
</feature>
<feature type="region of interest" description="Disordered" evidence="5">
    <location>
        <begin position="781"/>
        <end position="835"/>
    </location>
</feature>
<dbReference type="SMART" id="SM01041">
    <property type="entry name" value="BRO1"/>
    <property type="match status" value="1"/>
</dbReference>
<evidence type="ECO:0000313" key="8">
    <source>
        <dbReference type="Proteomes" id="UP000011083"/>
    </source>
</evidence>
<accession>L8H1X9</accession>
<dbReference type="KEGG" id="acan:ACA1_040840"/>
<dbReference type="Gene3D" id="1.20.120.560">
    <property type="entry name" value="alix/aip1 in complex with the ypdl late domain"/>
    <property type="match status" value="1"/>
</dbReference>
<keyword evidence="3" id="KW-0963">Cytoplasm</keyword>
<sequence length="835" mass="94116">MLSIPLKTTNKVDFLQPLQQFIVRSFSKEQLQQHEEALNHLHQLREDVRTVTDKSEHTRDVFCRYYGLLETVEKRFPINEENIKINFVWFDCLKRKKIAQYSIHYEKACILFNIAAISSQIAEVQNRTTPEGLKKASHFFQLAAGTFEQLRSYLEEHPQQAVPVDFSADYLNMAINLMLAQAQECFCEKVQYLFCFSRLAAQPLNNRVVMVVQAAKDNISPMVMAMLTAQAADYYDLARALMIAVSLSSYVDAVWPQYAQVKSAYFKASANHSTATVLHSKDQYGDEVARLQMAANILASGDLYWPLRAVATEVQDWFNRFKEVVAKAKGTAEKENDTIYHERVPSQEQLVKLPQKAMVKSLPPGDLTLKSDKDPFSSLVPFHILQSASVYNEKKAGLVREELKQIREHSDFAKGSLSSMNLPASIEGSGDKDPLPPSLREKSRTVRQEGGPEGIEELVNTLNKLADEARISLDKAFQVLDEEEEDDKQIRAQHMGRWNRPPSHALTAGLRQEGAKLRSNLEHAQKSDSFVLQKFDAHRPGMEGLAMTEAELQSVMPAVEELPPEADEPVEALKESLGYLDSCIAQRNTLEAQLKQTSENDDVTGLLLTTPYPHEVIFAQELRKYEPIQAKIKDNLAEQSRLLDTISNENTRFVTIKSRSEQSRRRLDLLAQLDKAYEAFVELRGNLRTYVGCASEGIEFYSNFDDVVSSFRTKCKDFVFARGQEKKDLLTQLQSSSSRPVQSSPSHNYPTTSAPAAYPTAQLQQPTFGYQIAPGLVRPPGAGDYGPMPGAWQPHMTPVYQASPQQPAAYQQPPAYQQGYSAPQQRQQGSERSCE</sequence>
<evidence type="ECO:0000313" key="7">
    <source>
        <dbReference type="EMBL" id="ELR18768.1"/>
    </source>
</evidence>
<dbReference type="Pfam" id="PF03097">
    <property type="entry name" value="BRO1"/>
    <property type="match status" value="1"/>
</dbReference>
<evidence type="ECO:0000256" key="4">
    <source>
        <dbReference type="ARBA" id="ARBA00022753"/>
    </source>
</evidence>
<evidence type="ECO:0000256" key="3">
    <source>
        <dbReference type="ARBA" id="ARBA00022490"/>
    </source>
</evidence>
<dbReference type="Pfam" id="PF13949">
    <property type="entry name" value="ALIX_LYPXL_bnd"/>
    <property type="match status" value="1"/>
</dbReference>
<feature type="compositionally biased region" description="Low complexity" evidence="5">
    <location>
        <begin position="734"/>
        <end position="755"/>
    </location>
</feature>
<reference evidence="7 8" key="1">
    <citation type="journal article" date="2013" name="Genome Biol.">
        <title>Genome of Acanthamoeba castellanii highlights extensive lateral gene transfer and early evolution of tyrosine kinase signaling.</title>
        <authorList>
            <person name="Clarke M."/>
            <person name="Lohan A.J."/>
            <person name="Liu B."/>
            <person name="Lagkouvardos I."/>
            <person name="Roy S."/>
            <person name="Zafar N."/>
            <person name="Bertelli C."/>
            <person name="Schilde C."/>
            <person name="Kianianmomeni A."/>
            <person name="Burglin T.R."/>
            <person name="Frech C."/>
            <person name="Turcotte B."/>
            <person name="Kopec K.O."/>
            <person name="Synnott J.M."/>
            <person name="Choo C."/>
            <person name="Paponov I."/>
            <person name="Finkler A."/>
            <person name="Soon Heng Tan C."/>
            <person name="Hutchins A.P."/>
            <person name="Weinmeier T."/>
            <person name="Rattei T."/>
            <person name="Chu J.S."/>
            <person name="Gimenez G."/>
            <person name="Irimia M."/>
            <person name="Rigden D.J."/>
            <person name="Fitzpatrick D.A."/>
            <person name="Lorenzo-Morales J."/>
            <person name="Bateman A."/>
            <person name="Chiu C.H."/>
            <person name="Tang P."/>
            <person name="Hegemann P."/>
            <person name="Fromm H."/>
            <person name="Raoult D."/>
            <person name="Greub G."/>
            <person name="Miranda-Saavedra D."/>
            <person name="Chen N."/>
            <person name="Nash P."/>
            <person name="Ginger M.L."/>
            <person name="Horn M."/>
            <person name="Schaap P."/>
            <person name="Caler L."/>
            <person name="Loftus B."/>
        </authorList>
    </citation>
    <scope>NUCLEOTIDE SEQUENCE [LARGE SCALE GENOMIC DNA]</scope>
    <source>
        <strain evidence="7 8">Neff</strain>
    </source>
</reference>
<feature type="compositionally biased region" description="Low complexity" evidence="5">
    <location>
        <begin position="800"/>
        <end position="825"/>
    </location>
</feature>
<dbReference type="Proteomes" id="UP000011083">
    <property type="component" value="Unassembled WGS sequence"/>
</dbReference>
<keyword evidence="4" id="KW-0967">Endosome</keyword>
<feature type="region of interest" description="Disordered" evidence="5">
    <location>
        <begin position="730"/>
        <end position="755"/>
    </location>
</feature>
<dbReference type="InterPro" id="IPR038499">
    <property type="entry name" value="BRO1_sf"/>
</dbReference>
<feature type="region of interest" description="Disordered" evidence="5">
    <location>
        <begin position="414"/>
        <end position="455"/>
    </location>
</feature>
<dbReference type="GO" id="GO:0005768">
    <property type="term" value="C:endosome"/>
    <property type="evidence" value="ECO:0007669"/>
    <property type="project" value="UniProtKB-SubCell"/>
</dbReference>
<comment type="subcellular location">
    <subcellularLocation>
        <location evidence="2">Cytoplasm</location>
    </subcellularLocation>
    <subcellularLocation>
        <location evidence="1">Endosome</location>
    </subcellularLocation>
</comment>
<feature type="compositionally biased region" description="Basic and acidic residues" evidence="5">
    <location>
        <begin position="429"/>
        <end position="447"/>
    </location>
</feature>
<gene>
    <name evidence="7" type="ORF">ACA1_040840</name>
</gene>
<dbReference type="STRING" id="1257118.L8H1X9"/>
<dbReference type="OrthoDB" id="64867at2759"/>
<evidence type="ECO:0000256" key="1">
    <source>
        <dbReference type="ARBA" id="ARBA00004177"/>
    </source>
</evidence>
<dbReference type="Gene3D" id="1.25.40.280">
    <property type="entry name" value="alix/aip1 like domains"/>
    <property type="match status" value="1"/>
</dbReference>
<dbReference type="Gene3D" id="1.20.140.50">
    <property type="entry name" value="alix/aip1 like domains"/>
    <property type="match status" value="1"/>
</dbReference>
<dbReference type="VEuPathDB" id="AmoebaDB:ACA1_040840"/>
<dbReference type="OMA" id="VSHAEEM"/>
<dbReference type="AlphaFoldDB" id="L8H1X9"/>
<organism evidence="7 8">
    <name type="scientific">Acanthamoeba castellanii (strain ATCC 30010 / Neff)</name>
    <dbReference type="NCBI Taxonomy" id="1257118"/>
    <lineage>
        <taxon>Eukaryota</taxon>
        <taxon>Amoebozoa</taxon>
        <taxon>Discosea</taxon>
        <taxon>Longamoebia</taxon>
        <taxon>Centramoebida</taxon>
        <taxon>Acanthamoebidae</taxon>
        <taxon>Acanthamoeba</taxon>
    </lineage>
</organism>
<protein>
    <submittedName>
        <fullName evidence="7">Programmed cell death 6 interacting protein, putative</fullName>
    </submittedName>
</protein>
<dbReference type="GO" id="GO:0043328">
    <property type="term" value="P:protein transport to vacuole involved in ubiquitin-dependent protein catabolic process via the multivesicular body sorting pathway"/>
    <property type="evidence" value="ECO:0007669"/>
    <property type="project" value="TreeGrafter"/>
</dbReference>
<dbReference type="RefSeq" id="XP_004340820.1">
    <property type="nucleotide sequence ID" value="XM_004340772.1"/>
</dbReference>
<dbReference type="PROSITE" id="PS51180">
    <property type="entry name" value="BRO1"/>
    <property type="match status" value="1"/>
</dbReference>
<dbReference type="PANTHER" id="PTHR23030:SF30">
    <property type="entry name" value="TYROSINE-PROTEIN PHOSPHATASE NON-RECEPTOR TYPE 23"/>
    <property type="match status" value="1"/>
</dbReference>
<dbReference type="InterPro" id="IPR004328">
    <property type="entry name" value="BRO1_dom"/>
</dbReference>
<evidence type="ECO:0000256" key="5">
    <source>
        <dbReference type="SAM" id="MobiDB-lite"/>
    </source>
</evidence>
<evidence type="ECO:0000259" key="6">
    <source>
        <dbReference type="PROSITE" id="PS51180"/>
    </source>
</evidence>
<evidence type="ECO:0000256" key="2">
    <source>
        <dbReference type="ARBA" id="ARBA00004496"/>
    </source>
</evidence>
<dbReference type="EMBL" id="KB007946">
    <property type="protein sequence ID" value="ELR18768.1"/>
    <property type="molecule type" value="Genomic_DNA"/>
</dbReference>
<feature type="compositionally biased region" description="Polar residues" evidence="5">
    <location>
        <begin position="826"/>
        <end position="835"/>
    </location>
</feature>
<dbReference type="PANTHER" id="PTHR23030">
    <property type="entry name" value="PCD6 INTERACTING PROTEIN-RELATED"/>
    <property type="match status" value="1"/>
</dbReference>
<dbReference type="GeneID" id="14919553"/>
<keyword evidence="8" id="KW-1185">Reference proteome</keyword>
<proteinExistence type="predicted"/>
<dbReference type="InterPro" id="IPR025304">
    <property type="entry name" value="ALIX_V_dom"/>
</dbReference>
<name>L8H1X9_ACACF</name>